<dbReference type="PANTHER" id="PTHR45833">
    <property type="entry name" value="METHIONINE SYNTHASE"/>
    <property type="match status" value="1"/>
</dbReference>
<evidence type="ECO:0000256" key="1">
    <source>
        <dbReference type="ARBA" id="ARBA00022723"/>
    </source>
</evidence>
<feature type="domain" description="B12-binding" evidence="3">
    <location>
        <begin position="221"/>
        <end position="348"/>
    </location>
</feature>
<evidence type="ECO:0000259" key="3">
    <source>
        <dbReference type="PROSITE" id="PS51332"/>
    </source>
</evidence>
<reference evidence="4 5" key="1">
    <citation type="submission" date="2019-07" db="EMBL/GenBank/DDBJ databases">
        <title>Whole genome shotgun sequence of Skermanella aerolata NBRC 106429.</title>
        <authorList>
            <person name="Hosoyama A."/>
            <person name="Uohara A."/>
            <person name="Ohji S."/>
            <person name="Ichikawa N."/>
        </authorList>
    </citation>
    <scope>NUCLEOTIDE SEQUENCE [LARGE SCALE GENOMIC DNA]</scope>
    <source>
        <strain evidence="4 5">NBRC 106429</strain>
    </source>
</reference>
<dbReference type="EMBL" id="BJYZ01000022">
    <property type="protein sequence ID" value="GEO40609.1"/>
    <property type="molecule type" value="Genomic_DNA"/>
</dbReference>
<dbReference type="Proteomes" id="UP000321523">
    <property type="component" value="Unassembled WGS sequence"/>
</dbReference>
<dbReference type="SUPFAM" id="SSF52242">
    <property type="entry name" value="Cobalamin (vitamin B12)-binding domain"/>
    <property type="match status" value="1"/>
</dbReference>
<dbReference type="OrthoDB" id="5498228at2"/>
<keyword evidence="1" id="KW-0479">Metal-binding</keyword>
<gene>
    <name evidence="4" type="ORF">SAE02_47570</name>
</gene>
<dbReference type="GO" id="GO:0046872">
    <property type="term" value="F:metal ion binding"/>
    <property type="evidence" value="ECO:0007669"/>
    <property type="project" value="UniProtKB-KW"/>
</dbReference>
<comment type="caution">
    <text evidence="4">The sequence shown here is derived from an EMBL/GenBank/DDBJ whole genome shotgun (WGS) entry which is preliminary data.</text>
</comment>
<proteinExistence type="predicted"/>
<evidence type="ECO:0000256" key="2">
    <source>
        <dbReference type="ARBA" id="ARBA00023285"/>
    </source>
</evidence>
<protein>
    <recommendedName>
        <fullName evidence="3">B12-binding domain-containing protein</fullName>
    </recommendedName>
</protein>
<dbReference type="PANTHER" id="PTHR45833:SF1">
    <property type="entry name" value="METHIONINE SYNTHASE"/>
    <property type="match status" value="1"/>
</dbReference>
<dbReference type="GO" id="GO:0046653">
    <property type="term" value="P:tetrahydrofolate metabolic process"/>
    <property type="evidence" value="ECO:0007669"/>
    <property type="project" value="TreeGrafter"/>
</dbReference>
<evidence type="ECO:0000313" key="4">
    <source>
        <dbReference type="EMBL" id="GEO40609.1"/>
    </source>
</evidence>
<dbReference type="Gene3D" id="1.10.1240.10">
    <property type="entry name" value="Methionine synthase domain"/>
    <property type="match status" value="1"/>
</dbReference>
<dbReference type="Gene3D" id="3.40.50.280">
    <property type="entry name" value="Cobalamin-binding domain"/>
    <property type="match status" value="1"/>
</dbReference>
<accession>A0A512DVV9</accession>
<name>A0A512DVV9_9PROT</name>
<keyword evidence="5" id="KW-1185">Reference proteome</keyword>
<dbReference type="Pfam" id="PF02310">
    <property type="entry name" value="B12-binding"/>
    <property type="match status" value="1"/>
</dbReference>
<dbReference type="AlphaFoldDB" id="A0A512DVV9"/>
<dbReference type="GO" id="GO:0008705">
    <property type="term" value="F:methionine synthase activity"/>
    <property type="evidence" value="ECO:0007669"/>
    <property type="project" value="TreeGrafter"/>
</dbReference>
<dbReference type="PROSITE" id="PS51332">
    <property type="entry name" value="B12_BINDING"/>
    <property type="match status" value="1"/>
</dbReference>
<dbReference type="InterPro" id="IPR036594">
    <property type="entry name" value="Meth_synthase_dom"/>
</dbReference>
<dbReference type="Pfam" id="PF02607">
    <property type="entry name" value="B12-binding_2"/>
    <property type="match status" value="1"/>
</dbReference>
<dbReference type="GO" id="GO:0031419">
    <property type="term" value="F:cobalamin binding"/>
    <property type="evidence" value="ECO:0007669"/>
    <property type="project" value="InterPro"/>
</dbReference>
<dbReference type="InterPro" id="IPR006158">
    <property type="entry name" value="Cobalamin-bd"/>
</dbReference>
<dbReference type="InterPro" id="IPR003759">
    <property type="entry name" value="Cbl-bd_cap"/>
</dbReference>
<evidence type="ECO:0000313" key="5">
    <source>
        <dbReference type="Proteomes" id="UP000321523"/>
    </source>
</evidence>
<keyword evidence="2" id="KW-0170">Cobalt</keyword>
<dbReference type="InterPro" id="IPR036724">
    <property type="entry name" value="Cobalamin-bd_sf"/>
</dbReference>
<organism evidence="4 5">
    <name type="scientific">Skermanella aerolata</name>
    <dbReference type="NCBI Taxonomy" id="393310"/>
    <lineage>
        <taxon>Bacteria</taxon>
        <taxon>Pseudomonadati</taxon>
        <taxon>Pseudomonadota</taxon>
        <taxon>Alphaproteobacteria</taxon>
        <taxon>Rhodospirillales</taxon>
        <taxon>Azospirillaceae</taxon>
        <taxon>Skermanella</taxon>
    </lineage>
</organism>
<dbReference type="InterPro" id="IPR050554">
    <property type="entry name" value="Met_Synthase/Corrinoid"/>
</dbReference>
<dbReference type="GO" id="GO:0050667">
    <property type="term" value="P:homocysteine metabolic process"/>
    <property type="evidence" value="ECO:0007669"/>
    <property type="project" value="TreeGrafter"/>
</dbReference>
<dbReference type="RefSeq" id="WP_044430578.1">
    <property type="nucleotide sequence ID" value="NZ_BJYZ01000022.1"/>
</dbReference>
<dbReference type="GO" id="GO:0005829">
    <property type="term" value="C:cytosol"/>
    <property type="evidence" value="ECO:0007669"/>
    <property type="project" value="TreeGrafter"/>
</dbReference>
<sequence>MGLIFDANSDQQRRAFAERAVLRYWLRQPSIAARYGDKGRQRCVEDMLYTLVYLEAAVSTGSMELFRDYVTWLRSIFICFEIDVDDLTGTLETLQEIFIERGDFIQAEYLDDSLRLLDGMEDVPASRLTEDNPFGTMAEDYLSRLLAQDQPGATDLIFNAADAGIPISNLYMNVLQPSLREVGRLWQMNRVTIPQEHYFTAATKTIMSQLYPYLMRGPSGGQRLIATCIDGELHEIGIRMVCDVFTMNGWDAVYLGASIPVKEIVSLVELERPDVLALSVTIAPNLPKASALIGAIRSNPHCDGTKIMVGGYPFNCCPDLWRRIGADAFARDATSALTWANLRFPQTA</sequence>